<organism evidence="9 10">
    <name type="scientific">Crucibulum laeve</name>
    <dbReference type="NCBI Taxonomy" id="68775"/>
    <lineage>
        <taxon>Eukaryota</taxon>
        <taxon>Fungi</taxon>
        <taxon>Dikarya</taxon>
        <taxon>Basidiomycota</taxon>
        <taxon>Agaricomycotina</taxon>
        <taxon>Agaricomycetes</taxon>
        <taxon>Agaricomycetidae</taxon>
        <taxon>Agaricales</taxon>
        <taxon>Agaricineae</taxon>
        <taxon>Nidulariaceae</taxon>
        <taxon>Crucibulum</taxon>
    </lineage>
</organism>
<dbReference type="PANTHER" id="PTHR13383">
    <property type="entry name" value="RIBONUCLEASE H2 SUBUNIT B"/>
    <property type="match status" value="1"/>
</dbReference>
<evidence type="ECO:0000313" key="9">
    <source>
        <dbReference type="EMBL" id="TFK44398.1"/>
    </source>
</evidence>
<evidence type="ECO:0000256" key="5">
    <source>
        <dbReference type="ARBA" id="ARBA00033464"/>
    </source>
</evidence>
<dbReference type="InterPro" id="IPR040456">
    <property type="entry name" value="RNase_H2_suB"/>
</dbReference>
<dbReference type="OrthoDB" id="29098at2759"/>
<dbReference type="Pfam" id="PF09468">
    <property type="entry name" value="RNase_H2-Ydr279"/>
    <property type="match status" value="1"/>
</dbReference>
<keyword evidence="10" id="KW-1185">Reference proteome</keyword>
<dbReference type="GO" id="GO:0005654">
    <property type="term" value="C:nucleoplasm"/>
    <property type="evidence" value="ECO:0007669"/>
    <property type="project" value="TreeGrafter"/>
</dbReference>
<dbReference type="Gene3D" id="1.10.20.120">
    <property type="match status" value="1"/>
</dbReference>
<dbReference type="Proteomes" id="UP000308652">
    <property type="component" value="Unassembled WGS sequence"/>
</dbReference>
<gene>
    <name evidence="9" type="ORF">BDQ12DRAFT_14654</name>
</gene>
<dbReference type="InterPro" id="IPR041195">
    <property type="entry name" value="Rnh202_N"/>
</dbReference>
<dbReference type="Pfam" id="PF17745">
    <property type="entry name" value="Ydr279_N"/>
    <property type="match status" value="1"/>
</dbReference>
<protein>
    <recommendedName>
        <fullName evidence="2">Ribonuclease H2 subunit B</fullName>
    </recommendedName>
    <alternativeName>
        <fullName evidence="5">Ribonuclease HI subunit B</fullName>
    </alternativeName>
</protein>
<evidence type="ECO:0000256" key="6">
    <source>
        <dbReference type="SAM" id="MobiDB-lite"/>
    </source>
</evidence>
<evidence type="ECO:0000256" key="4">
    <source>
        <dbReference type="ARBA" id="ARBA00024778"/>
    </source>
</evidence>
<feature type="domain" description="Rnh202 triple barrel" evidence="8">
    <location>
        <begin position="36"/>
        <end position="105"/>
    </location>
</feature>
<dbReference type="Gene3D" id="2.20.25.530">
    <property type="match status" value="1"/>
</dbReference>
<feature type="region of interest" description="Disordered" evidence="6">
    <location>
        <begin position="290"/>
        <end position="316"/>
    </location>
</feature>
<sequence length="337" mass="36740">MLVHFNVLPSDFLQTITTNLEQANTDSDGTNCDPIRLQYLRLPHPRTGLPSLFLPSEVPGLSRSSAIQKSTILEVQAVSPTDARSWFMNDEVVSDGKLLVMTPVDPTFLLLPILQAIQPQNGSAGQFRQLDDISEEAASKLASPSESSATKGATISPQDIRAFCSMACAQKALRSVCDVKEITEDIVVYRYSPEKVVQYLRVKVARLSTSEVIETSRTITRGLARDGLMEDGKEPLLESGRTRAACDLLSQYLPLNTRVALLASYDFVALDSYLKKSADDAALLAPLPKNSTKAKQSTAGENKKRKGTKASQGVEKLKKVNVNGMAKLSSFFKNNAT</sequence>
<reference evidence="9 10" key="1">
    <citation type="journal article" date="2019" name="Nat. Ecol. Evol.">
        <title>Megaphylogeny resolves global patterns of mushroom evolution.</title>
        <authorList>
            <person name="Varga T."/>
            <person name="Krizsan K."/>
            <person name="Foldi C."/>
            <person name="Dima B."/>
            <person name="Sanchez-Garcia M."/>
            <person name="Sanchez-Ramirez S."/>
            <person name="Szollosi G.J."/>
            <person name="Szarkandi J.G."/>
            <person name="Papp V."/>
            <person name="Albert L."/>
            <person name="Andreopoulos W."/>
            <person name="Angelini C."/>
            <person name="Antonin V."/>
            <person name="Barry K.W."/>
            <person name="Bougher N.L."/>
            <person name="Buchanan P."/>
            <person name="Buyck B."/>
            <person name="Bense V."/>
            <person name="Catcheside P."/>
            <person name="Chovatia M."/>
            <person name="Cooper J."/>
            <person name="Damon W."/>
            <person name="Desjardin D."/>
            <person name="Finy P."/>
            <person name="Geml J."/>
            <person name="Haridas S."/>
            <person name="Hughes K."/>
            <person name="Justo A."/>
            <person name="Karasinski D."/>
            <person name="Kautmanova I."/>
            <person name="Kiss B."/>
            <person name="Kocsube S."/>
            <person name="Kotiranta H."/>
            <person name="LaButti K.M."/>
            <person name="Lechner B.E."/>
            <person name="Liimatainen K."/>
            <person name="Lipzen A."/>
            <person name="Lukacs Z."/>
            <person name="Mihaltcheva S."/>
            <person name="Morgado L.N."/>
            <person name="Niskanen T."/>
            <person name="Noordeloos M.E."/>
            <person name="Ohm R.A."/>
            <person name="Ortiz-Santana B."/>
            <person name="Ovrebo C."/>
            <person name="Racz N."/>
            <person name="Riley R."/>
            <person name="Savchenko A."/>
            <person name="Shiryaev A."/>
            <person name="Soop K."/>
            <person name="Spirin V."/>
            <person name="Szebenyi C."/>
            <person name="Tomsovsky M."/>
            <person name="Tulloss R.E."/>
            <person name="Uehling J."/>
            <person name="Grigoriev I.V."/>
            <person name="Vagvolgyi C."/>
            <person name="Papp T."/>
            <person name="Martin F.M."/>
            <person name="Miettinen O."/>
            <person name="Hibbett D.S."/>
            <person name="Nagy L.G."/>
        </authorList>
    </citation>
    <scope>NUCLEOTIDE SEQUENCE [LARGE SCALE GENOMIC DNA]</scope>
    <source>
        <strain evidence="9 10">CBS 166.37</strain>
    </source>
</reference>
<dbReference type="GO" id="GO:0032299">
    <property type="term" value="C:ribonuclease H2 complex"/>
    <property type="evidence" value="ECO:0007669"/>
    <property type="project" value="InterPro"/>
</dbReference>
<dbReference type="STRING" id="68775.A0A5C3MKF9"/>
<evidence type="ECO:0000259" key="8">
    <source>
        <dbReference type="Pfam" id="PF17745"/>
    </source>
</evidence>
<keyword evidence="3" id="KW-0539">Nucleus</keyword>
<name>A0A5C3MKF9_9AGAR</name>
<evidence type="ECO:0000256" key="2">
    <source>
        <dbReference type="ARBA" id="ARBA00019062"/>
    </source>
</evidence>
<dbReference type="AlphaFoldDB" id="A0A5C3MKF9"/>
<dbReference type="PANTHER" id="PTHR13383:SF11">
    <property type="entry name" value="RIBONUCLEASE H2 SUBUNIT B"/>
    <property type="match status" value="1"/>
</dbReference>
<accession>A0A5C3MKF9</accession>
<feature type="domain" description="Ribonuclease H2 subunit B wHTH" evidence="7">
    <location>
        <begin position="108"/>
        <end position="257"/>
    </location>
</feature>
<feature type="compositionally biased region" description="Polar residues" evidence="6">
    <location>
        <begin position="290"/>
        <end position="300"/>
    </location>
</feature>
<dbReference type="CDD" id="cd09270">
    <property type="entry name" value="RNase_H2-B"/>
    <property type="match status" value="1"/>
</dbReference>
<evidence type="ECO:0000259" key="7">
    <source>
        <dbReference type="Pfam" id="PF09468"/>
    </source>
</evidence>
<comment type="subcellular location">
    <subcellularLocation>
        <location evidence="1">Nucleus</location>
    </subcellularLocation>
</comment>
<comment type="function">
    <text evidence="4">Non catalytic subunit of RNase H2, an endonuclease that specifically degrades the RNA of RNA:DNA hybrids. Participates in DNA replication, possibly by mediating the removal of lagging-strand Okazaki fragment RNA primers during DNA replication. Mediates the excision of single ribonucleotides from DNA:RNA duplexes.</text>
</comment>
<dbReference type="InterPro" id="IPR019024">
    <property type="entry name" value="RNase_H2_suB_wHTH"/>
</dbReference>
<proteinExistence type="predicted"/>
<evidence type="ECO:0000256" key="3">
    <source>
        <dbReference type="ARBA" id="ARBA00023242"/>
    </source>
</evidence>
<evidence type="ECO:0000256" key="1">
    <source>
        <dbReference type="ARBA" id="ARBA00004123"/>
    </source>
</evidence>
<evidence type="ECO:0000313" key="10">
    <source>
        <dbReference type="Proteomes" id="UP000308652"/>
    </source>
</evidence>
<dbReference type="GO" id="GO:0006401">
    <property type="term" value="P:RNA catabolic process"/>
    <property type="evidence" value="ECO:0007669"/>
    <property type="project" value="TreeGrafter"/>
</dbReference>
<dbReference type="EMBL" id="ML213590">
    <property type="protein sequence ID" value="TFK44398.1"/>
    <property type="molecule type" value="Genomic_DNA"/>
</dbReference>